<dbReference type="AlphaFoldDB" id="A0A4Y2URW9"/>
<protein>
    <submittedName>
        <fullName evidence="2">Uncharacterized protein</fullName>
    </submittedName>
</protein>
<name>A0A4Y2URW9_ARAVE</name>
<dbReference type="EMBL" id="BGPR01038457">
    <property type="protein sequence ID" value="GBO14300.1"/>
    <property type="molecule type" value="Genomic_DNA"/>
</dbReference>
<sequence>MPPAKSKTRKTTNWTILKQLINTSLPGNPNINFIKYIDESIEKVTGAIVTAINLSSKSKLINGNNRKLLIRITRKSPFEIISGKEGKKPKTQGTEEPQTS</sequence>
<feature type="region of interest" description="Disordered" evidence="1">
    <location>
        <begin position="80"/>
        <end position="100"/>
    </location>
</feature>
<comment type="caution">
    <text evidence="2">The sequence shown here is derived from an EMBL/GenBank/DDBJ whole genome shotgun (WGS) entry which is preliminary data.</text>
</comment>
<accession>A0A4Y2URW9</accession>
<keyword evidence="3" id="KW-1185">Reference proteome</keyword>
<evidence type="ECO:0000313" key="3">
    <source>
        <dbReference type="Proteomes" id="UP000499080"/>
    </source>
</evidence>
<organism evidence="2 3">
    <name type="scientific">Araneus ventricosus</name>
    <name type="common">Orbweaver spider</name>
    <name type="synonym">Epeira ventricosa</name>
    <dbReference type="NCBI Taxonomy" id="182803"/>
    <lineage>
        <taxon>Eukaryota</taxon>
        <taxon>Metazoa</taxon>
        <taxon>Ecdysozoa</taxon>
        <taxon>Arthropoda</taxon>
        <taxon>Chelicerata</taxon>
        <taxon>Arachnida</taxon>
        <taxon>Araneae</taxon>
        <taxon>Araneomorphae</taxon>
        <taxon>Entelegynae</taxon>
        <taxon>Araneoidea</taxon>
        <taxon>Araneidae</taxon>
        <taxon>Araneus</taxon>
    </lineage>
</organism>
<evidence type="ECO:0000313" key="2">
    <source>
        <dbReference type="EMBL" id="GBO14300.1"/>
    </source>
</evidence>
<reference evidence="2 3" key="1">
    <citation type="journal article" date="2019" name="Sci. Rep.">
        <title>Orb-weaving spider Araneus ventricosus genome elucidates the spidroin gene catalogue.</title>
        <authorList>
            <person name="Kono N."/>
            <person name="Nakamura H."/>
            <person name="Ohtoshi R."/>
            <person name="Moran D.A.P."/>
            <person name="Shinohara A."/>
            <person name="Yoshida Y."/>
            <person name="Fujiwara M."/>
            <person name="Mori M."/>
            <person name="Tomita M."/>
            <person name="Arakawa K."/>
        </authorList>
    </citation>
    <scope>NUCLEOTIDE SEQUENCE [LARGE SCALE GENOMIC DNA]</scope>
</reference>
<feature type="compositionally biased region" description="Polar residues" evidence="1">
    <location>
        <begin position="91"/>
        <end position="100"/>
    </location>
</feature>
<evidence type="ECO:0000256" key="1">
    <source>
        <dbReference type="SAM" id="MobiDB-lite"/>
    </source>
</evidence>
<proteinExistence type="predicted"/>
<dbReference type="Proteomes" id="UP000499080">
    <property type="component" value="Unassembled WGS sequence"/>
</dbReference>
<gene>
    <name evidence="2" type="ORF">AVEN_196507_1</name>
</gene>